<name>A0A1C4VG80_9ACTN</name>
<keyword evidence="2" id="KW-1185">Reference proteome</keyword>
<protein>
    <submittedName>
        <fullName evidence="1">Uncharacterized protein</fullName>
    </submittedName>
</protein>
<dbReference type="AlphaFoldDB" id="A0A1C4VG80"/>
<sequence length="79" mass="8480">MSYADLSSAQWNDLSDGAAGRIAEDIAARHELTVVGTGDRAYAGLTIATAFRDEDFGRWSASDEGYADEILTRPVIELG</sequence>
<dbReference type="RefSeq" id="WP_091042443.1">
    <property type="nucleotide sequence ID" value="NZ_FMCV01000003.1"/>
</dbReference>
<gene>
    <name evidence="1" type="ORF">GA0070215_103147</name>
</gene>
<reference evidence="2" key="1">
    <citation type="submission" date="2016-06" db="EMBL/GenBank/DDBJ databases">
        <authorList>
            <person name="Varghese N."/>
        </authorList>
    </citation>
    <scope>NUCLEOTIDE SEQUENCE [LARGE SCALE GENOMIC DNA]</scope>
    <source>
        <strain evidence="2">DSM 45555</strain>
    </source>
</reference>
<proteinExistence type="predicted"/>
<evidence type="ECO:0000313" key="1">
    <source>
        <dbReference type="EMBL" id="SCE83003.1"/>
    </source>
</evidence>
<evidence type="ECO:0000313" key="2">
    <source>
        <dbReference type="Proteomes" id="UP000198551"/>
    </source>
</evidence>
<dbReference type="Proteomes" id="UP000198551">
    <property type="component" value="Unassembled WGS sequence"/>
</dbReference>
<dbReference type="EMBL" id="FMCV01000003">
    <property type="protein sequence ID" value="SCE83003.1"/>
    <property type="molecule type" value="Genomic_DNA"/>
</dbReference>
<organism evidence="1 2">
    <name type="scientific">Micromonospora marina</name>
    <dbReference type="NCBI Taxonomy" id="307120"/>
    <lineage>
        <taxon>Bacteria</taxon>
        <taxon>Bacillati</taxon>
        <taxon>Actinomycetota</taxon>
        <taxon>Actinomycetes</taxon>
        <taxon>Micromonosporales</taxon>
        <taxon>Micromonosporaceae</taxon>
        <taxon>Micromonospora</taxon>
    </lineage>
</organism>
<accession>A0A1C4VG80</accession>